<protein>
    <recommendedName>
        <fullName evidence="6">TonB C-terminal domain-containing protein</fullName>
    </recommendedName>
</protein>
<feature type="domain" description="TonB C-terminal" evidence="6">
    <location>
        <begin position="75"/>
        <end position="162"/>
    </location>
</feature>
<dbReference type="NCBIfam" id="TIGR01352">
    <property type="entry name" value="tonB_Cterm"/>
    <property type="match status" value="1"/>
</dbReference>
<dbReference type="InterPro" id="IPR037682">
    <property type="entry name" value="TonB_C"/>
</dbReference>
<dbReference type="PROSITE" id="PS52015">
    <property type="entry name" value="TONB_CTD"/>
    <property type="match status" value="1"/>
</dbReference>
<proteinExistence type="predicted"/>
<dbReference type="AlphaFoldDB" id="A0A2P2E3H4"/>
<organism evidence="7 8">
    <name type="scientific">Leptospira ryugenii</name>
    <dbReference type="NCBI Taxonomy" id="1917863"/>
    <lineage>
        <taxon>Bacteria</taxon>
        <taxon>Pseudomonadati</taxon>
        <taxon>Spirochaetota</taxon>
        <taxon>Spirochaetia</taxon>
        <taxon>Leptospirales</taxon>
        <taxon>Leptospiraceae</taxon>
        <taxon>Leptospira</taxon>
    </lineage>
</organism>
<evidence type="ECO:0000256" key="3">
    <source>
        <dbReference type="ARBA" id="ARBA00022989"/>
    </source>
</evidence>
<sequence length="162" mass="18679">MFLHSRKWSFYVLLSFGIHFFILLLFTGNPWSQKQKEQIRLKEGISKDSPQLLYSLPLGLGANASPQNNSPLGSRTEREEIEEFQNALSYPELARMQGWEDECKFRVTVAENGGIESLVVVTPCQHPVFEREVRTKLESWKFDTARGKDLILPIRFKLYAGD</sequence>
<feature type="transmembrane region" description="Helical" evidence="5">
    <location>
        <begin position="12"/>
        <end position="32"/>
    </location>
</feature>
<dbReference type="InterPro" id="IPR006260">
    <property type="entry name" value="TonB/TolA_C"/>
</dbReference>
<reference evidence="7 8" key="1">
    <citation type="submission" date="2018-02" db="EMBL/GenBank/DDBJ databases">
        <title>Novel Leptospira species isolated from soil and water in Japan.</title>
        <authorList>
            <person name="Nakao R."/>
            <person name="Masuzawa T."/>
        </authorList>
    </citation>
    <scope>NUCLEOTIDE SEQUENCE [LARGE SCALE GENOMIC DNA]</scope>
    <source>
        <strain evidence="7 8">YH101</strain>
    </source>
</reference>
<evidence type="ECO:0000256" key="5">
    <source>
        <dbReference type="SAM" id="Phobius"/>
    </source>
</evidence>
<dbReference type="EMBL" id="BFBB01000008">
    <property type="protein sequence ID" value="GBF51399.1"/>
    <property type="molecule type" value="Genomic_DNA"/>
</dbReference>
<dbReference type="OrthoDB" id="328084at2"/>
<dbReference type="SUPFAM" id="SSF74653">
    <property type="entry name" value="TolA/TonB C-terminal domain"/>
    <property type="match status" value="1"/>
</dbReference>
<gene>
    <name evidence="7" type="ORF">LPTSP4_29350</name>
</gene>
<evidence type="ECO:0000313" key="8">
    <source>
        <dbReference type="Proteomes" id="UP000245133"/>
    </source>
</evidence>
<keyword evidence="2 5" id="KW-0812">Transmembrane</keyword>
<evidence type="ECO:0000256" key="4">
    <source>
        <dbReference type="ARBA" id="ARBA00023136"/>
    </source>
</evidence>
<dbReference type="Pfam" id="PF03544">
    <property type="entry name" value="TonB_C"/>
    <property type="match status" value="1"/>
</dbReference>
<name>A0A2P2E3H4_9LEPT</name>
<dbReference type="NCBIfam" id="NF047760">
    <property type="entry name" value="LIC10042_TonB"/>
    <property type="match status" value="1"/>
</dbReference>
<evidence type="ECO:0000256" key="1">
    <source>
        <dbReference type="ARBA" id="ARBA00004167"/>
    </source>
</evidence>
<dbReference type="Proteomes" id="UP000245133">
    <property type="component" value="Unassembled WGS sequence"/>
</dbReference>
<dbReference type="RefSeq" id="WP_108977740.1">
    <property type="nucleotide sequence ID" value="NZ_BFBB01000008.1"/>
</dbReference>
<evidence type="ECO:0000313" key="7">
    <source>
        <dbReference type="EMBL" id="GBF51399.1"/>
    </source>
</evidence>
<comment type="caution">
    <text evidence="7">The sequence shown here is derived from an EMBL/GenBank/DDBJ whole genome shotgun (WGS) entry which is preliminary data.</text>
</comment>
<dbReference type="GO" id="GO:0016020">
    <property type="term" value="C:membrane"/>
    <property type="evidence" value="ECO:0007669"/>
    <property type="project" value="UniProtKB-SubCell"/>
</dbReference>
<dbReference type="GO" id="GO:0055085">
    <property type="term" value="P:transmembrane transport"/>
    <property type="evidence" value="ECO:0007669"/>
    <property type="project" value="InterPro"/>
</dbReference>
<keyword evidence="8" id="KW-1185">Reference proteome</keyword>
<keyword evidence="4 5" id="KW-0472">Membrane</keyword>
<comment type="subcellular location">
    <subcellularLocation>
        <location evidence="1">Membrane</location>
        <topology evidence="1">Single-pass membrane protein</topology>
    </subcellularLocation>
</comment>
<dbReference type="Gene3D" id="3.30.2420.10">
    <property type="entry name" value="TonB"/>
    <property type="match status" value="1"/>
</dbReference>
<accession>A0A2P2E3H4</accession>
<evidence type="ECO:0000256" key="2">
    <source>
        <dbReference type="ARBA" id="ARBA00022692"/>
    </source>
</evidence>
<keyword evidence="3 5" id="KW-1133">Transmembrane helix</keyword>
<evidence type="ECO:0000259" key="6">
    <source>
        <dbReference type="PROSITE" id="PS52015"/>
    </source>
</evidence>